<sequence length="293" mass="33678">MKKKRLITEEGKNKFYLYNPIPIVKQEAVVVIQDILKSRDLNFEWGDNVDLNTFDVVNRMRFKDYINRVIKYKEIRGHAIEGLMAGLFGGVLNESKSGVWDYEIRQGQVEQKFLNDSKESPSIGGFTNALNSLGTDAVTDIKNTLSNYGITGTNLFLINDDSLTEYKKEILRKILVDITCITFDSADRLKTYYLTKENAVELFSDANNIRKPRKLSSNELRASSDVFINGGNSFDIIKAKVKPEEYEEYMNVTQRDIEVAKIFGPYGEKIRPDILNWIQKNKEEFKNLVNTLL</sequence>
<proteinExistence type="predicted"/>
<evidence type="ECO:0000313" key="1">
    <source>
        <dbReference type="EMBL" id="CAB4129874.1"/>
    </source>
</evidence>
<accession>A0A6J5L689</accession>
<dbReference type="EMBL" id="LR796235">
    <property type="protein sequence ID" value="CAB4129874.1"/>
    <property type="molecule type" value="Genomic_DNA"/>
</dbReference>
<protein>
    <submittedName>
        <fullName evidence="1">Uncharacterized protein</fullName>
    </submittedName>
</protein>
<gene>
    <name evidence="1" type="ORF">UFOVP117_142</name>
</gene>
<name>A0A6J5L689_9CAUD</name>
<organism evidence="1">
    <name type="scientific">uncultured Caudovirales phage</name>
    <dbReference type="NCBI Taxonomy" id="2100421"/>
    <lineage>
        <taxon>Viruses</taxon>
        <taxon>Duplodnaviria</taxon>
        <taxon>Heunggongvirae</taxon>
        <taxon>Uroviricota</taxon>
        <taxon>Caudoviricetes</taxon>
        <taxon>Peduoviridae</taxon>
        <taxon>Maltschvirus</taxon>
        <taxon>Maltschvirus maltsch</taxon>
    </lineage>
</organism>
<reference evidence="1" key="1">
    <citation type="submission" date="2020-04" db="EMBL/GenBank/DDBJ databases">
        <authorList>
            <person name="Chiriac C."/>
            <person name="Salcher M."/>
            <person name="Ghai R."/>
            <person name="Kavagutti S V."/>
        </authorList>
    </citation>
    <scope>NUCLEOTIDE SEQUENCE</scope>
</reference>